<gene>
    <name evidence="2" type="ORF">PACLA_8A035643</name>
</gene>
<protein>
    <submittedName>
        <fullName evidence="2">Uncharacterized protein</fullName>
    </submittedName>
</protein>
<reference evidence="2" key="1">
    <citation type="submission" date="2020-04" db="EMBL/GenBank/DDBJ databases">
        <authorList>
            <person name="Alioto T."/>
            <person name="Alioto T."/>
            <person name="Gomez Garrido J."/>
        </authorList>
    </citation>
    <scope>NUCLEOTIDE SEQUENCE</scope>
    <source>
        <strain evidence="2">A484AB</strain>
    </source>
</reference>
<feature type="compositionally biased region" description="Basic and acidic residues" evidence="1">
    <location>
        <begin position="15"/>
        <end position="37"/>
    </location>
</feature>
<accession>A0A6S7G4X3</accession>
<name>A0A6S7G4X3_PARCT</name>
<feature type="region of interest" description="Disordered" evidence="1">
    <location>
        <begin position="1"/>
        <end position="37"/>
    </location>
</feature>
<evidence type="ECO:0000313" key="3">
    <source>
        <dbReference type="Proteomes" id="UP001152795"/>
    </source>
</evidence>
<proteinExistence type="predicted"/>
<dbReference type="EMBL" id="CACRXK020000681">
    <property type="protein sequence ID" value="CAB3983969.1"/>
    <property type="molecule type" value="Genomic_DNA"/>
</dbReference>
<comment type="caution">
    <text evidence="2">The sequence shown here is derived from an EMBL/GenBank/DDBJ whole genome shotgun (WGS) entry which is preliminary data.</text>
</comment>
<evidence type="ECO:0000256" key="1">
    <source>
        <dbReference type="SAM" id="MobiDB-lite"/>
    </source>
</evidence>
<evidence type="ECO:0000313" key="2">
    <source>
        <dbReference type="EMBL" id="CAB3983969.1"/>
    </source>
</evidence>
<dbReference type="Proteomes" id="UP001152795">
    <property type="component" value="Unassembled WGS sequence"/>
</dbReference>
<sequence>MAWSKQVVGMVGSKSRQEVRETGREGKRVMEKTVSKRSGESLSGLVEEFIPKATRSGRTAESRMVKTRTRMKCGNRLIEDTEGEVGNREGYTGVCYANYGMGIRDIGKHVVGIGRKELGESELGIGETWNKK</sequence>
<dbReference type="AlphaFoldDB" id="A0A6S7G4X3"/>
<organism evidence="2 3">
    <name type="scientific">Paramuricea clavata</name>
    <name type="common">Red gorgonian</name>
    <name type="synonym">Violescent sea-whip</name>
    <dbReference type="NCBI Taxonomy" id="317549"/>
    <lineage>
        <taxon>Eukaryota</taxon>
        <taxon>Metazoa</taxon>
        <taxon>Cnidaria</taxon>
        <taxon>Anthozoa</taxon>
        <taxon>Octocorallia</taxon>
        <taxon>Malacalcyonacea</taxon>
        <taxon>Plexauridae</taxon>
        <taxon>Paramuricea</taxon>
    </lineage>
</organism>
<keyword evidence="3" id="KW-1185">Reference proteome</keyword>